<keyword evidence="2" id="KW-0418">Kinase</keyword>
<evidence type="ECO:0000313" key="6">
    <source>
        <dbReference type="Proteomes" id="UP001596356"/>
    </source>
</evidence>
<evidence type="ECO:0000256" key="2">
    <source>
        <dbReference type="ARBA" id="ARBA00022777"/>
    </source>
</evidence>
<dbReference type="PANTHER" id="PTHR24421:SF61">
    <property type="entry name" value="OXYGEN SENSOR HISTIDINE KINASE NREB"/>
    <property type="match status" value="1"/>
</dbReference>
<dbReference type="Gene3D" id="3.30.565.10">
    <property type="entry name" value="Histidine kinase-like ATPase, C-terminal domain"/>
    <property type="match status" value="1"/>
</dbReference>
<feature type="transmembrane region" description="Helical" evidence="4">
    <location>
        <begin position="499"/>
        <end position="518"/>
    </location>
</feature>
<feature type="transmembrane region" description="Helical" evidence="4">
    <location>
        <begin position="449"/>
        <end position="469"/>
    </location>
</feature>
<dbReference type="Proteomes" id="UP001596356">
    <property type="component" value="Unassembled WGS sequence"/>
</dbReference>
<keyword evidence="3" id="KW-0902">Two-component regulatory system</keyword>
<evidence type="ECO:0000256" key="1">
    <source>
        <dbReference type="ARBA" id="ARBA00022679"/>
    </source>
</evidence>
<feature type="transmembrane region" description="Helical" evidence="4">
    <location>
        <begin position="392"/>
        <end position="413"/>
    </location>
</feature>
<keyword evidence="4" id="KW-0812">Transmembrane</keyword>
<keyword evidence="4" id="KW-0472">Membrane</keyword>
<dbReference type="PANTHER" id="PTHR24421">
    <property type="entry name" value="NITRATE/NITRITE SENSOR PROTEIN NARX-RELATED"/>
    <property type="match status" value="1"/>
</dbReference>
<accession>A0ABW2AP94</accession>
<evidence type="ECO:0000313" key="5">
    <source>
        <dbReference type="EMBL" id="MFC6712918.1"/>
    </source>
</evidence>
<gene>
    <name evidence="5" type="ORF">ACFQBT_03300</name>
</gene>
<dbReference type="SUPFAM" id="SSF55874">
    <property type="entry name" value="ATPase domain of HSP90 chaperone/DNA topoisomerase II/histidine kinase"/>
    <property type="match status" value="1"/>
</dbReference>
<protein>
    <recommendedName>
        <fullName evidence="7">Signal transduction histidine kinase</fullName>
    </recommendedName>
</protein>
<evidence type="ECO:0000256" key="4">
    <source>
        <dbReference type="SAM" id="Phobius"/>
    </source>
</evidence>
<feature type="transmembrane region" description="Helical" evidence="4">
    <location>
        <begin position="21"/>
        <end position="43"/>
    </location>
</feature>
<dbReference type="InterPro" id="IPR036890">
    <property type="entry name" value="HATPase_C_sf"/>
</dbReference>
<evidence type="ECO:0008006" key="7">
    <source>
        <dbReference type="Google" id="ProtNLM"/>
    </source>
</evidence>
<reference evidence="6" key="1">
    <citation type="journal article" date="2019" name="Int. J. Syst. Evol. Microbiol.">
        <title>The Global Catalogue of Microorganisms (GCM) 10K type strain sequencing project: providing services to taxonomists for standard genome sequencing and annotation.</title>
        <authorList>
            <consortium name="The Broad Institute Genomics Platform"/>
            <consortium name="The Broad Institute Genome Sequencing Center for Infectious Disease"/>
            <person name="Wu L."/>
            <person name="Ma J."/>
        </authorList>
    </citation>
    <scope>NUCLEOTIDE SEQUENCE [LARGE SCALE GENOMIC DNA]</scope>
    <source>
        <strain evidence="6">NBRC 106593</strain>
    </source>
</reference>
<keyword evidence="4" id="KW-1133">Transmembrane helix</keyword>
<sequence>MTVVEVPTSSWSGTMERVSRGFYCGASVLFLAVMWGSSANLLLDSTAAAMAGVLTTLALIALAGGVWRWGFRSDVAIVVSVVAAVIALVCGLGRVGFREDGAGWWVTVVLALPLLYILLGLPDWRGGVLASAVVVLAVVARWVVDPHRPALAIVEVLGACAAAVATAQAAALLRRVGQVNDARERRQVGQLAAEARSLGKEAHTRWVDRFLHDEVAHALRAVTLSERLDRAEVRSIAAEASDRLTDLSTIDPPTVDLGGVLAEVASESGLSVDLDLASVVVAPDVVEVVAAAVREALRNVRRHAGVQEARVVLRYERDTVAVEVIDRGRGFKPAHVPRDRYGVRDGIVARMGEIAGTASITSGANGTRVRLQWDRDPSDDPDWVDQIRARRVAVLISGPFVVACMLQCALRAGELKHPWAAVLGTMLVVLAWCYGAWTYRRRDIGWRMHLAMVVIACTAIALNAYALPAGAADPTLFWLASSAMPLVAFSVVGRSLVECAVAVLVIAILPITLLVASGAGLNQILGLAGALFAPFALAPLIVGGAWWTKRGVGRALQDNEIRQHSVVRQVEADLREQALRDRVGGLRARIQPFLADIANDREDPRAAAVRLRAAVLEAWVRDSLGGPTTRWPAELRAAVHRLREMGGHVTLSQVAPMPDAHIDAVARVLESLVCSVPARIGVSSTDGPDGLRTTVTVRPADRDSVDRLSALGVGSLRTDGSTYLVVQFDSAQVSGVHRTVPGPPGSAMMTE</sequence>
<dbReference type="RefSeq" id="WP_377820364.1">
    <property type="nucleotide sequence ID" value="NZ_JBHSWJ010000002.1"/>
</dbReference>
<name>A0ABW2AP94_9MICO</name>
<proteinExistence type="predicted"/>
<organism evidence="5 6">
    <name type="scientific">Branchiibius cervicis</name>
    <dbReference type="NCBI Taxonomy" id="908252"/>
    <lineage>
        <taxon>Bacteria</taxon>
        <taxon>Bacillati</taxon>
        <taxon>Actinomycetota</taxon>
        <taxon>Actinomycetes</taxon>
        <taxon>Micrococcales</taxon>
        <taxon>Dermacoccaceae</taxon>
        <taxon>Branchiibius</taxon>
    </lineage>
</organism>
<feature type="transmembrane region" description="Helical" evidence="4">
    <location>
        <begin position="475"/>
        <end position="492"/>
    </location>
</feature>
<evidence type="ECO:0000256" key="3">
    <source>
        <dbReference type="ARBA" id="ARBA00023012"/>
    </source>
</evidence>
<feature type="transmembrane region" description="Helical" evidence="4">
    <location>
        <begin position="76"/>
        <end position="96"/>
    </location>
</feature>
<dbReference type="InterPro" id="IPR050482">
    <property type="entry name" value="Sensor_HK_TwoCompSys"/>
</dbReference>
<keyword evidence="6" id="KW-1185">Reference proteome</keyword>
<feature type="transmembrane region" description="Helical" evidence="4">
    <location>
        <begin position="150"/>
        <end position="173"/>
    </location>
</feature>
<feature type="transmembrane region" description="Helical" evidence="4">
    <location>
        <begin position="126"/>
        <end position="144"/>
    </location>
</feature>
<feature type="transmembrane region" description="Helical" evidence="4">
    <location>
        <begin position="102"/>
        <end position="119"/>
    </location>
</feature>
<feature type="transmembrane region" description="Helical" evidence="4">
    <location>
        <begin position="49"/>
        <end position="69"/>
    </location>
</feature>
<dbReference type="EMBL" id="JBHSWJ010000002">
    <property type="protein sequence ID" value="MFC6712918.1"/>
    <property type="molecule type" value="Genomic_DNA"/>
</dbReference>
<keyword evidence="1" id="KW-0808">Transferase</keyword>
<feature type="transmembrane region" description="Helical" evidence="4">
    <location>
        <begin position="419"/>
        <end position="437"/>
    </location>
</feature>
<feature type="transmembrane region" description="Helical" evidence="4">
    <location>
        <begin position="524"/>
        <end position="547"/>
    </location>
</feature>
<comment type="caution">
    <text evidence="5">The sequence shown here is derived from an EMBL/GenBank/DDBJ whole genome shotgun (WGS) entry which is preliminary data.</text>
</comment>